<dbReference type="SUPFAM" id="SSF53474">
    <property type="entry name" value="alpha/beta-Hydrolases"/>
    <property type="match status" value="1"/>
</dbReference>
<dbReference type="EMBL" id="FUYJ01000002">
    <property type="protein sequence ID" value="SKA96333.1"/>
    <property type="molecule type" value="Genomic_DNA"/>
</dbReference>
<dbReference type="Gene3D" id="3.40.50.1820">
    <property type="entry name" value="alpha/beta hydrolase"/>
    <property type="match status" value="1"/>
</dbReference>
<proteinExistence type="predicted"/>
<accession>A0A1T4Y3X6</accession>
<dbReference type="AlphaFoldDB" id="A0A1T4Y3X6"/>
<organism evidence="1 2">
    <name type="scientific">Sporosarcina newyorkensis</name>
    <dbReference type="NCBI Taxonomy" id="759851"/>
    <lineage>
        <taxon>Bacteria</taxon>
        <taxon>Bacillati</taxon>
        <taxon>Bacillota</taxon>
        <taxon>Bacilli</taxon>
        <taxon>Bacillales</taxon>
        <taxon>Caryophanaceae</taxon>
        <taxon>Sporosarcina</taxon>
    </lineage>
</organism>
<dbReference type="InterPro" id="IPR050583">
    <property type="entry name" value="Mycobacterial_A85_antigen"/>
</dbReference>
<dbReference type="RefSeq" id="WP_009765698.1">
    <property type="nucleotide sequence ID" value="NZ_FUYJ01000002.1"/>
</dbReference>
<dbReference type="PANTHER" id="PTHR48098:SF3">
    <property type="entry name" value="IRON(III) ENTEROBACTIN ESTERASE"/>
    <property type="match status" value="1"/>
</dbReference>
<dbReference type="PANTHER" id="PTHR48098">
    <property type="entry name" value="ENTEROCHELIN ESTERASE-RELATED"/>
    <property type="match status" value="1"/>
</dbReference>
<dbReference type="InterPro" id="IPR000801">
    <property type="entry name" value="Esterase-like"/>
</dbReference>
<dbReference type="InterPro" id="IPR029058">
    <property type="entry name" value="AB_hydrolase_fold"/>
</dbReference>
<protein>
    <submittedName>
        <fullName evidence="1">Enterochelin esterase</fullName>
    </submittedName>
</protein>
<keyword evidence="2" id="KW-1185">Reference proteome</keyword>
<name>A0A1T4Y3X6_9BACL</name>
<dbReference type="Proteomes" id="UP000190042">
    <property type="component" value="Unassembled WGS sequence"/>
</dbReference>
<evidence type="ECO:0000313" key="2">
    <source>
        <dbReference type="Proteomes" id="UP000190042"/>
    </source>
</evidence>
<reference evidence="2" key="1">
    <citation type="submission" date="2017-02" db="EMBL/GenBank/DDBJ databases">
        <authorList>
            <person name="Varghese N."/>
            <person name="Submissions S."/>
        </authorList>
    </citation>
    <scope>NUCLEOTIDE SEQUENCE [LARGE SCALE GENOMIC DNA]</scope>
    <source>
        <strain evidence="2">DSM 23966</strain>
    </source>
</reference>
<dbReference type="Pfam" id="PF00756">
    <property type="entry name" value="Esterase"/>
    <property type="match status" value="1"/>
</dbReference>
<gene>
    <name evidence="1" type="ORF">SAMN04244570_1798</name>
</gene>
<evidence type="ECO:0000313" key="1">
    <source>
        <dbReference type="EMBL" id="SKA96333.1"/>
    </source>
</evidence>
<sequence length="240" mass="27760">MNPGKIEEIRFYSNELQEEMELLLYLPSHYSPLYKHNVVLASDGKDYFQLGRIGRVAEELMEEELIDPVIIVGIPYKTVPERRRMYHPEGDRHQAYIRFLAHELIQYIDETYPTYQMGSSRMLIGDSLAASISLLTAAKYPNCFGKVVLHSPFVNEHVMEAVKSIQDPAALSIYQVIGQQETAVPTTADGRLDFLTPNRELHELIKEKGFPYFYEELDGDHTWKSWQPDIRRALLQINNL</sequence>